<dbReference type="SUPFAM" id="SSF140931">
    <property type="entry name" value="Fic-like"/>
    <property type="match status" value="1"/>
</dbReference>
<accession>A0A4U3KZD3</accession>
<gene>
    <name evidence="2" type="ORF">FC093_13775</name>
</gene>
<dbReference type="PANTHER" id="PTHR39426">
    <property type="entry name" value="HOMOLOGY TO DEATH-ON-CURING PROTEIN OF PHAGE P1"/>
    <property type="match status" value="1"/>
</dbReference>
<reference evidence="2 3" key="1">
    <citation type="submission" date="2019-05" db="EMBL/GenBank/DDBJ databases">
        <title>Panacibacter sp. strain 17mud1-8 Genome sequencing and assembly.</title>
        <authorList>
            <person name="Chhetri G."/>
        </authorList>
    </citation>
    <scope>NUCLEOTIDE SEQUENCE [LARGE SCALE GENOMIC DNA]</scope>
    <source>
        <strain evidence="2 3">17mud1-8</strain>
    </source>
</reference>
<dbReference type="Proteomes" id="UP000305848">
    <property type="component" value="Unassembled WGS sequence"/>
</dbReference>
<dbReference type="InterPro" id="IPR036597">
    <property type="entry name" value="Fido-like_dom_sf"/>
</dbReference>
<feature type="domain" description="Fido" evidence="1">
    <location>
        <begin position="2"/>
        <end position="120"/>
    </location>
</feature>
<evidence type="ECO:0000259" key="1">
    <source>
        <dbReference type="PROSITE" id="PS51459"/>
    </source>
</evidence>
<organism evidence="2 3">
    <name type="scientific">Ilyomonas limi</name>
    <dbReference type="NCBI Taxonomy" id="2575867"/>
    <lineage>
        <taxon>Bacteria</taxon>
        <taxon>Pseudomonadati</taxon>
        <taxon>Bacteroidota</taxon>
        <taxon>Chitinophagia</taxon>
        <taxon>Chitinophagales</taxon>
        <taxon>Chitinophagaceae</taxon>
        <taxon>Ilyomonas</taxon>
    </lineage>
</organism>
<dbReference type="GO" id="GO:0016301">
    <property type="term" value="F:kinase activity"/>
    <property type="evidence" value="ECO:0007669"/>
    <property type="project" value="InterPro"/>
</dbReference>
<dbReference type="RefSeq" id="WP_137262377.1">
    <property type="nucleotide sequence ID" value="NZ_SZQL01000010.1"/>
</dbReference>
<dbReference type="InterPro" id="IPR003812">
    <property type="entry name" value="Fido"/>
</dbReference>
<evidence type="ECO:0000313" key="2">
    <source>
        <dbReference type="EMBL" id="TKK67812.1"/>
    </source>
</evidence>
<protein>
    <submittedName>
        <fullName evidence="2">Type II toxin-antitoxin system death-on-curing family toxin</fullName>
    </submittedName>
</protein>
<dbReference type="PROSITE" id="PS51459">
    <property type="entry name" value="FIDO"/>
    <property type="match status" value="1"/>
</dbReference>
<dbReference type="PANTHER" id="PTHR39426:SF1">
    <property type="entry name" value="HOMOLOGY TO DEATH-ON-CURING PROTEIN OF PHAGE P1"/>
    <property type="match status" value="1"/>
</dbReference>
<dbReference type="AlphaFoldDB" id="A0A4U3KZD3"/>
<sequence>MITLDEVLQLHEKSIRDYEGSLGVRDMNLPESAVVRPLQSFGGTEFYPTPFDKAAAIIESIVRNHPFIDGNKRTGFLAGFALLYRVGLLIAADQEMAYNFVIDIASSNISFEDIGLWPQQNTQPISL</sequence>
<dbReference type="NCBIfam" id="TIGR01550">
    <property type="entry name" value="DOC_P1"/>
    <property type="match status" value="1"/>
</dbReference>
<dbReference type="Gene3D" id="1.20.120.1870">
    <property type="entry name" value="Fic/DOC protein, Fido domain"/>
    <property type="match status" value="1"/>
</dbReference>
<proteinExistence type="predicted"/>
<dbReference type="InterPro" id="IPR053737">
    <property type="entry name" value="Type_II_TA_Toxin"/>
</dbReference>
<name>A0A4U3KZD3_9BACT</name>
<comment type="caution">
    <text evidence="2">The sequence shown here is derived from an EMBL/GenBank/DDBJ whole genome shotgun (WGS) entry which is preliminary data.</text>
</comment>
<dbReference type="InterPro" id="IPR006440">
    <property type="entry name" value="Doc"/>
</dbReference>
<dbReference type="PIRSF" id="PIRSF018297">
    <property type="entry name" value="Doc"/>
    <property type="match status" value="1"/>
</dbReference>
<dbReference type="Pfam" id="PF02661">
    <property type="entry name" value="Fic"/>
    <property type="match status" value="1"/>
</dbReference>
<dbReference type="OrthoDB" id="9802752at2"/>
<evidence type="ECO:0000313" key="3">
    <source>
        <dbReference type="Proteomes" id="UP000305848"/>
    </source>
</evidence>
<keyword evidence="3" id="KW-1185">Reference proteome</keyword>
<dbReference type="EMBL" id="SZQL01000010">
    <property type="protein sequence ID" value="TKK67812.1"/>
    <property type="molecule type" value="Genomic_DNA"/>
</dbReference>